<sequence length="346" mass="38060">MPEFVALALSPLSTANIKLLSSPLTHGYNLRLHRLLFPAHDRRSFSRFVSGWLFVVEFVSNLVVVCLVVAGLTLGFRGIAMVVDGWNGGGLGLWLFLDEFVGGLVAEFVVVFGWVMCDAYDSDGQPIPKNKRYAAAKISAILMLLQKSHEYILFPLGWPVGGYPGPQGPYYCNVGAERAKDIVESQYKACLYAGINISTINGEAMPGEVGPVVGISAGDELWVARYILEVIYEIAGVVLPFDPKPIQGDRIGAGTLTIFSPNSMRKEGGFEVLKAAKKIWLWLKKRVACGEGNDRRLTGEEETADTKRSKTFKWGAANRVAPDMDPNVVTSMIAETRFQIFWFADE</sequence>
<evidence type="ECO:0000313" key="2">
    <source>
        <dbReference type="Proteomes" id="UP001164250"/>
    </source>
</evidence>
<protein>
    <submittedName>
        <fullName evidence="1">Uncharacterized protein</fullName>
    </submittedName>
</protein>
<name>A0ACC1BLN3_9ROSI</name>
<reference evidence="2" key="1">
    <citation type="journal article" date="2023" name="G3 (Bethesda)">
        <title>Genome assembly and association tests identify interacting loci associated with vigor, precocity, and sex in interspecific pistachio rootstocks.</title>
        <authorList>
            <person name="Palmer W."/>
            <person name="Jacygrad E."/>
            <person name="Sagayaradj S."/>
            <person name="Cavanaugh K."/>
            <person name="Han R."/>
            <person name="Bertier L."/>
            <person name="Beede B."/>
            <person name="Kafkas S."/>
            <person name="Golino D."/>
            <person name="Preece J."/>
            <person name="Michelmore R."/>
        </authorList>
    </citation>
    <scope>NUCLEOTIDE SEQUENCE [LARGE SCALE GENOMIC DNA]</scope>
</reference>
<gene>
    <name evidence="1" type="ORF">Patl1_21185</name>
</gene>
<proteinExistence type="predicted"/>
<keyword evidence="2" id="KW-1185">Reference proteome</keyword>
<organism evidence="1 2">
    <name type="scientific">Pistacia atlantica</name>
    <dbReference type="NCBI Taxonomy" id="434234"/>
    <lineage>
        <taxon>Eukaryota</taxon>
        <taxon>Viridiplantae</taxon>
        <taxon>Streptophyta</taxon>
        <taxon>Embryophyta</taxon>
        <taxon>Tracheophyta</taxon>
        <taxon>Spermatophyta</taxon>
        <taxon>Magnoliopsida</taxon>
        <taxon>eudicotyledons</taxon>
        <taxon>Gunneridae</taxon>
        <taxon>Pentapetalae</taxon>
        <taxon>rosids</taxon>
        <taxon>malvids</taxon>
        <taxon>Sapindales</taxon>
        <taxon>Anacardiaceae</taxon>
        <taxon>Pistacia</taxon>
    </lineage>
</organism>
<comment type="caution">
    <text evidence="1">The sequence shown here is derived from an EMBL/GenBank/DDBJ whole genome shotgun (WGS) entry which is preliminary data.</text>
</comment>
<evidence type="ECO:0000313" key="1">
    <source>
        <dbReference type="EMBL" id="KAJ0099736.1"/>
    </source>
</evidence>
<dbReference type="Proteomes" id="UP001164250">
    <property type="component" value="Chromosome 4"/>
</dbReference>
<accession>A0ACC1BLN3</accession>
<dbReference type="EMBL" id="CM047900">
    <property type="protein sequence ID" value="KAJ0099736.1"/>
    <property type="molecule type" value="Genomic_DNA"/>
</dbReference>